<organism evidence="1 2">
    <name type="scientific">Trypanosoma cruzi</name>
    <dbReference type="NCBI Taxonomy" id="5693"/>
    <lineage>
        <taxon>Eukaryota</taxon>
        <taxon>Discoba</taxon>
        <taxon>Euglenozoa</taxon>
        <taxon>Kinetoplastea</taxon>
        <taxon>Metakinetoplastina</taxon>
        <taxon>Trypanosomatida</taxon>
        <taxon>Trypanosomatidae</taxon>
        <taxon>Trypanosoma</taxon>
        <taxon>Schizotrypanum</taxon>
    </lineage>
</organism>
<proteinExistence type="predicted"/>
<dbReference type="AlphaFoldDB" id="A0A2V2WAQ7"/>
<dbReference type="VEuPathDB" id="TriTrypDB:C4B63_47g163"/>
<name>A0A2V2WAQ7_TRYCR</name>
<gene>
    <name evidence="1" type="ORF">C3747_131g117</name>
</gene>
<evidence type="ECO:0000313" key="2">
    <source>
        <dbReference type="Proteomes" id="UP000246078"/>
    </source>
</evidence>
<protein>
    <submittedName>
        <fullName evidence="1">Putative retrotransposon hot spot (RHS) protein</fullName>
    </submittedName>
</protein>
<dbReference type="Proteomes" id="UP000246078">
    <property type="component" value="Unassembled WGS sequence"/>
</dbReference>
<comment type="caution">
    <text evidence="1">The sequence shown here is derived from an EMBL/GenBank/DDBJ whole genome shotgun (WGS) entry which is preliminary data.</text>
</comment>
<accession>A0A2V2WAQ7</accession>
<sequence>MEGGVKKISMEYGVLYIPTFPTFPLVDGFFFVESPRKTLVGLQMTTASAHHTITSTVRQFTEHLAAYFNDWDELSRDMSWEMFYVQQADSKPMNDWRRCDVVNSNDVSDAEKKIVAFWDGRVHQYQVMLKGKFSEEIEFSDDGLPEGDKKGKKIEKNK</sequence>
<dbReference type="NCBIfam" id="TIGR01631">
    <property type="entry name" value="Trypano_RHS"/>
    <property type="match status" value="1"/>
</dbReference>
<dbReference type="VEuPathDB" id="TriTrypDB:TcCL_ESM11385"/>
<dbReference type="InterPro" id="IPR006518">
    <property type="entry name" value="Trypano_RHS"/>
</dbReference>
<dbReference type="EMBL" id="PRFC01000131">
    <property type="protein sequence ID" value="PWV05415.1"/>
    <property type="molecule type" value="Genomic_DNA"/>
</dbReference>
<evidence type="ECO:0000313" key="1">
    <source>
        <dbReference type="EMBL" id="PWV05415.1"/>
    </source>
</evidence>
<dbReference type="VEuPathDB" id="TriTrypDB:TcG_12257"/>
<reference evidence="1 2" key="1">
    <citation type="journal article" date="2018" name="Microb. Genom.">
        <title>Expanding an expanded genome: long-read sequencing of Trypanosoma cruzi.</title>
        <authorList>
            <person name="Berna L."/>
            <person name="Rodriguez M."/>
            <person name="Chiribao M.L."/>
            <person name="Parodi-Talice A."/>
            <person name="Pita S."/>
            <person name="Rijo G."/>
            <person name="Alvarez-Valin F."/>
            <person name="Robello C."/>
        </authorList>
    </citation>
    <scope>NUCLEOTIDE SEQUENCE [LARGE SCALE GENOMIC DNA]</scope>
    <source>
        <strain evidence="1 2">TCC</strain>
    </source>
</reference>
<dbReference type="VEuPathDB" id="TriTrypDB:C3747_131g117"/>